<organism evidence="1 2">
    <name type="scientific">Lindgomyces ingoldianus</name>
    <dbReference type="NCBI Taxonomy" id="673940"/>
    <lineage>
        <taxon>Eukaryota</taxon>
        <taxon>Fungi</taxon>
        <taxon>Dikarya</taxon>
        <taxon>Ascomycota</taxon>
        <taxon>Pezizomycotina</taxon>
        <taxon>Dothideomycetes</taxon>
        <taxon>Pleosporomycetidae</taxon>
        <taxon>Pleosporales</taxon>
        <taxon>Lindgomycetaceae</taxon>
        <taxon>Lindgomyces</taxon>
    </lineage>
</organism>
<evidence type="ECO:0000313" key="1">
    <source>
        <dbReference type="EMBL" id="KAF2476026.1"/>
    </source>
</evidence>
<evidence type="ECO:0000313" key="2">
    <source>
        <dbReference type="Proteomes" id="UP000799755"/>
    </source>
</evidence>
<dbReference type="EMBL" id="MU003495">
    <property type="protein sequence ID" value="KAF2476026.1"/>
    <property type="molecule type" value="Genomic_DNA"/>
</dbReference>
<dbReference type="Proteomes" id="UP000799755">
    <property type="component" value="Unassembled WGS sequence"/>
</dbReference>
<protein>
    <submittedName>
        <fullName evidence="1">Uncharacterized protein</fullName>
    </submittedName>
</protein>
<comment type="caution">
    <text evidence="1">The sequence shown here is derived from an EMBL/GenBank/DDBJ whole genome shotgun (WGS) entry which is preliminary data.</text>
</comment>
<proteinExistence type="predicted"/>
<keyword evidence="2" id="KW-1185">Reference proteome</keyword>
<accession>A0ACB6RA11</accession>
<gene>
    <name evidence="1" type="ORF">BDR25DRAFT_379689</name>
</gene>
<reference evidence="1" key="1">
    <citation type="journal article" date="2020" name="Stud. Mycol.">
        <title>101 Dothideomycetes genomes: a test case for predicting lifestyles and emergence of pathogens.</title>
        <authorList>
            <person name="Haridas S."/>
            <person name="Albert R."/>
            <person name="Binder M."/>
            <person name="Bloem J."/>
            <person name="Labutti K."/>
            <person name="Salamov A."/>
            <person name="Andreopoulos B."/>
            <person name="Baker S."/>
            <person name="Barry K."/>
            <person name="Bills G."/>
            <person name="Bluhm B."/>
            <person name="Cannon C."/>
            <person name="Castanera R."/>
            <person name="Culley D."/>
            <person name="Daum C."/>
            <person name="Ezra D."/>
            <person name="Gonzalez J."/>
            <person name="Henrissat B."/>
            <person name="Kuo A."/>
            <person name="Liang C."/>
            <person name="Lipzen A."/>
            <person name="Lutzoni F."/>
            <person name="Magnuson J."/>
            <person name="Mondo S."/>
            <person name="Nolan M."/>
            <person name="Ohm R."/>
            <person name="Pangilinan J."/>
            <person name="Park H.-J."/>
            <person name="Ramirez L."/>
            <person name="Alfaro M."/>
            <person name="Sun H."/>
            <person name="Tritt A."/>
            <person name="Yoshinaga Y."/>
            <person name="Zwiers L.-H."/>
            <person name="Turgeon B."/>
            <person name="Goodwin S."/>
            <person name="Spatafora J."/>
            <person name="Crous P."/>
            <person name="Grigoriev I."/>
        </authorList>
    </citation>
    <scope>NUCLEOTIDE SEQUENCE</scope>
    <source>
        <strain evidence="1">ATCC 200398</strain>
    </source>
</reference>
<name>A0ACB6RA11_9PLEO</name>
<sequence>MAGPRDERTHFLYLKWSDLYNREKPFQLFLDIPKESPDQRKSNLVYEEGPEEIVHDVRGRESEFSIDNNGFTYIKHSTKLSSEQFEDHAAVEGCYLPECEKLLRKHLEGVDRVHFFDWRLRNNSLSKWYGKLVNLSDPAQPLPPEKHVHVEPRLTVTVDQAPDAVVRRVHLHLGDDAEYLLKGRVRTINVWKPLNGPIEDWPLAVCDGKTVKDENMIETDHIRRQYDGTTMYAQYSEGMKWYFMSQQQNDDVLLLKNFDSNSDVLARYAPHASFGLANEGAAPRQSIEVRALVFTYPKNC</sequence>